<accession>A0A0D8BC57</accession>
<dbReference type="PATRIC" id="fig|1502723.3.peg.3223"/>
<reference evidence="1 2" key="2">
    <citation type="journal article" date="2016" name="Genome Announc.">
        <title>Permanent Draft Genome Sequences for Two Variants of Frankia sp. Strain CpI1, the First Frankia Strain Isolated from Root Nodules of Comptonia peregrina.</title>
        <authorList>
            <person name="Oshone R."/>
            <person name="Hurst S.G.IV."/>
            <person name="Abebe-Akele F."/>
            <person name="Simpson S."/>
            <person name="Morris K."/>
            <person name="Thomas W.K."/>
            <person name="Tisa L.S."/>
        </authorList>
    </citation>
    <scope>NUCLEOTIDE SEQUENCE [LARGE SCALE GENOMIC DNA]</scope>
    <source>
        <strain evidence="2">CpI1-S</strain>
    </source>
</reference>
<sequence length="233" mass="22525" precursor="true">MRLSSSDPRAAHWFARGLSLAGAVLCGVFFFGCGASGSTGSSAVSPAGSLATTGTAPAAASASAAATAKTAGTATGVAARTAAAATGAGATVLPAGASSGATAGARNLPVDAALREQLVAAWVAGHQGPDSASLSRSDVASTAAGSVYYAQETGPGTYWAVADFEPSASALAKGRKLNGAAGDPLIAFQDGPWLFTRPKGGSWKLAGDTGGQLCASSVPPAVAAVWNLPREGC</sequence>
<proteinExistence type="predicted"/>
<dbReference type="AlphaFoldDB" id="A0A0D8BC57"/>
<evidence type="ECO:0000313" key="2">
    <source>
        <dbReference type="Proteomes" id="UP000032545"/>
    </source>
</evidence>
<dbReference type="PROSITE" id="PS51257">
    <property type="entry name" value="PROKAR_LIPOPROTEIN"/>
    <property type="match status" value="1"/>
</dbReference>
<organism evidence="1 2">
    <name type="scientific">Frankia torreyi</name>
    <dbReference type="NCBI Taxonomy" id="1856"/>
    <lineage>
        <taxon>Bacteria</taxon>
        <taxon>Bacillati</taxon>
        <taxon>Actinomycetota</taxon>
        <taxon>Actinomycetes</taxon>
        <taxon>Frankiales</taxon>
        <taxon>Frankiaceae</taxon>
        <taxon>Frankia</taxon>
    </lineage>
</organism>
<evidence type="ECO:0000313" key="1">
    <source>
        <dbReference type="EMBL" id="KJE21858.1"/>
    </source>
</evidence>
<gene>
    <name evidence="1" type="ORF">FF36_03761</name>
</gene>
<protein>
    <recommendedName>
        <fullName evidence="3">Lipoprotein</fullName>
    </recommendedName>
</protein>
<name>A0A0D8BC57_9ACTN</name>
<comment type="caution">
    <text evidence="1">The sequence shown here is derived from an EMBL/GenBank/DDBJ whole genome shotgun (WGS) entry which is preliminary data.</text>
</comment>
<keyword evidence="2" id="KW-1185">Reference proteome</keyword>
<evidence type="ECO:0008006" key="3">
    <source>
        <dbReference type="Google" id="ProtNLM"/>
    </source>
</evidence>
<dbReference type="EMBL" id="JYFN01000030">
    <property type="protein sequence ID" value="KJE21858.1"/>
    <property type="molecule type" value="Genomic_DNA"/>
</dbReference>
<dbReference type="RefSeq" id="WP_044886342.1">
    <property type="nucleotide sequence ID" value="NZ_JYFN01000030.1"/>
</dbReference>
<dbReference type="Proteomes" id="UP000032545">
    <property type="component" value="Unassembled WGS sequence"/>
</dbReference>
<reference evidence="2" key="1">
    <citation type="submission" date="2015-02" db="EMBL/GenBank/DDBJ databases">
        <title>Draft Genome of Frankia sp. CpI1-S.</title>
        <authorList>
            <person name="Oshone R.T."/>
            <person name="Ngom M."/>
            <person name="Ghodhbane-Gtari F."/>
            <person name="Gtari M."/>
            <person name="Morris K."/>
            <person name="Thomas K."/>
            <person name="Sen A."/>
            <person name="Tisa L.S."/>
        </authorList>
    </citation>
    <scope>NUCLEOTIDE SEQUENCE [LARGE SCALE GENOMIC DNA]</scope>
    <source>
        <strain evidence="2">CpI1-S</strain>
    </source>
</reference>